<dbReference type="GO" id="GO:0004672">
    <property type="term" value="F:protein kinase activity"/>
    <property type="evidence" value="ECO:0007669"/>
    <property type="project" value="InterPro"/>
</dbReference>
<evidence type="ECO:0000313" key="4">
    <source>
        <dbReference type="Proteomes" id="UP001201980"/>
    </source>
</evidence>
<feature type="domain" description="Protein kinase" evidence="2">
    <location>
        <begin position="374"/>
        <end position="687"/>
    </location>
</feature>
<dbReference type="SMART" id="SM00220">
    <property type="entry name" value="S_TKc"/>
    <property type="match status" value="1"/>
</dbReference>
<dbReference type="GO" id="GO:0005524">
    <property type="term" value="F:ATP binding"/>
    <property type="evidence" value="ECO:0007669"/>
    <property type="project" value="InterPro"/>
</dbReference>
<dbReference type="SUPFAM" id="SSF56112">
    <property type="entry name" value="Protein kinase-like (PK-like)"/>
    <property type="match status" value="1"/>
</dbReference>
<feature type="region of interest" description="Disordered" evidence="1">
    <location>
        <begin position="21"/>
        <end position="49"/>
    </location>
</feature>
<dbReference type="PROSITE" id="PS50011">
    <property type="entry name" value="PROTEIN_KINASE_DOM"/>
    <property type="match status" value="1"/>
</dbReference>
<proteinExistence type="predicted"/>
<sequence>MSLAFIKAATYSKLHQTDLRRTQAEQFRPPRQKALEANSGQGGDASRDFKVLANRDKSSKRRMPSQPDGAAILPLLIPMFAMIRCLSREPTCPLYADDSAARLAAEPPCTASAISRARYPSEGIRDPGWLASDGRWPRGGKSDEGDTDERCHTRCRADQTSYVKHIRNAEKKYTTIILADLPCDRMFSISAKRTWNATQPRRVLGVTTSLPTPSLTYYGVKMETYDKFEPEWVWADDEGTNVYAQGYGRDLTVIFSFSADKRNPPTSLANRVCTKYEGLETDDPAATFLTIKDLHAAIWGAIRHVWPRCVSHADLGTRSDAVVAVDSMDSSVEKVTWNVYTHPLFPQFVRNLADESLGRTPAGPAESVDFARLIRYEQLGGRGCTTRVRLPKGEYAVFKGVDFRTALQYSDNEGDKVIRNLIRNWRGEYNTLQQIPPHPNVLPPPPMLATIRWPDSSAPPVFCGALFPFYPGGSAAARIQESNKKGVRIPLHLKAHWCADMAAAIFHTHRIAKTYHMDIKPGNFVADTSDNLVLCDWEQHDAPATTLAPEADGTWDVTEDLSTIQAGRPQLRYTKYCGTPRRNVDEDVLGDAPWHTWNVFPIWSNKCPWALELAEVLSLGRSMWMLLRQPVSDFEGIEHPDQLVTDWDTSEDIPITWKQIVDRCMSKDPNERPDLSELVGFWTKEWSAQKAANGID</sequence>
<gene>
    <name evidence="3" type="ORF">MKZ38_009779</name>
</gene>
<protein>
    <recommendedName>
        <fullName evidence="2">Protein kinase domain-containing protein</fullName>
    </recommendedName>
</protein>
<dbReference type="AlphaFoldDB" id="A0AAD5S0B4"/>
<name>A0AAD5S0B4_9PEZI</name>
<dbReference type="EMBL" id="JAKWBI020000007">
    <property type="protein sequence ID" value="KAJ2906916.1"/>
    <property type="molecule type" value="Genomic_DNA"/>
</dbReference>
<dbReference type="InterPro" id="IPR000719">
    <property type="entry name" value="Prot_kinase_dom"/>
</dbReference>
<evidence type="ECO:0000256" key="1">
    <source>
        <dbReference type="SAM" id="MobiDB-lite"/>
    </source>
</evidence>
<feature type="region of interest" description="Disordered" evidence="1">
    <location>
        <begin position="130"/>
        <end position="149"/>
    </location>
</feature>
<dbReference type="InterPro" id="IPR011009">
    <property type="entry name" value="Kinase-like_dom_sf"/>
</dbReference>
<evidence type="ECO:0000259" key="2">
    <source>
        <dbReference type="PROSITE" id="PS50011"/>
    </source>
</evidence>
<feature type="compositionally biased region" description="Basic and acidic residues" evidence="1">
    <location>
        <begin position="140"/>
        <end position="149"/>
    </location>
</feature>
<dbReference type="Gene3D" id="1.10.510.10">
    <property type="entry name" value="Transferase(Phosphotransferase) domain 1"/>
    <property type="match status" value="1"/>
</dbReference>
<reference evidence="3" key="1">
    <citation type="submission" date="2022-07" db="EMBL/GenBank/DDBJ databases">
        <title>Draft genome sequence of Zalerion maritima ATCC 34329, a (micro)plastics degrading marine fungus.</title>
        <authorList>
            <person name="Paco A."/>
            <person name="Goncalves M.F.M."/>
            <person name="Rocha-Santos T.A.P."/>
            <person name="Alves A."/>
        </authorList>
    </citation>
    <scope>NUCLEOTIDE SEQUENCE</scope>
    <source>
        <strain evidence="3">ATCC 34329</strain>
    </source>
</reference>
<keyword evidence="4" id="KW-1185">Reference proteome</keyword>
<evidence type="ECO:0000313" key="3">
    <source>
        <dbReference type="EMBL" id="KAJ2906916.1"/>
    </source>
</evidence>
<dbReference type="Proteomes" id="UP001201980">
    <property type="component" value="Unassembled WGS sequence"/>
</dbReference>
<accession>A0AAD5S0B4</accession>
<comment type="caution">
    <text evidence="3">The sequence shown here is derived from an EMBL/GenBank/DDBJ whole genome shotgun (WGS) entry which is preliminary data.</text>
</comment>
<organism evidence="3 4">
    <name type="scientific">Zalerion maritima</name>
    <dbReference type="NCBI Taxonomy" id="339359"/>
    <lineage>
        <taxon>Eukaryota</taxon>
        <taxon>Fungi</taxon>
        <taxon>Dikarya</taxon>
        <taxon>Ascomycota</taxon>
        <taxon>Pezizomycotina</taxon>
        <taxon>Sordariomycetes</taxon>
        <taxon>Lulworthiomycetidae</taxon>
        <taxon>Lulworthiales</taxon>
        <taxon>Lulworthiaceae</taxon>
        <taxon>Zalerion</taxon>
    </lineage>
</organism>